<dbReference type="InterPro" id="IPR026983">
    <property type="entry name" value="DHC"/>
</dbReference>
<name>A0A8J2PF30_9HEXA</name>
<keyword evidence="6" id="KW-0067">ATP-binding</keyword>
<evidence type="ECO:0000256" key="7">
    <source>
        <dbReference type="ARBA" id="ARBA00023017"/>
    </source>
</evidence>
<dbReference type="AlphaFoldDB" id="A0A8J2PF30"/>
<keyword evidence="5" id="KW-0547">Nucleotide-binding</keyword>
<dbReference type="GO" id="GO:0005930">
    <property type="term" value="C:axoneme"/>
    <property type="evidence" value="ECO:0007669"/>
    <property type="project" value="UniProtKB-SubCell"/>
</dbReference>
<dbReference type="EMBL" id="CAJVCH010451077">
    <property type="protein sequence ID" value="CAG7819478.1"/>
    <property type="molecule type" value="Genomic_DNA"/>
</dbReference>
<accession>A0A8J2PF30</accession>
<evidence type="ECO:0000256" key="11">
    <source>
        <dbReference type="ARBA" id="ARBA00023212"/>
    </source>
</evidence>
<dbReference type="GO" id="GO:0045505">
    <property type="term" value="F:dynein intermediate chain binding"/>
    <property type="evidence" value="ECO:0007669"/>
    <property type="project" value="InterPro"/>
</dbReference>
<keyword evidence="10" id="KW-0505">Motor protein</keyword>
<keyword evidence="15" id="KW-1185">Reference proteome</keyword>
<dbReference type="FunFam" id="1.10.8.1220:FF:000001">
    <property type="entry name" value="Dynein axonemal heavy chain 5"/>
    <property type="match status" value="1"/>
</dbReference>
<dbReference type="Proteomes" id="UP000708208">
    <property type="component" value="Unassembled WGS sequence"/>
</dbReference>
<evidence type="ECO:0000256" key="4">
    <source>
        <dbReference type="ARBA" id="ARBA00022701"/>
    </source>
</evidence>
<keyword evidence="8" id="KW-0175">Coiled coil</keyword>
<keyword evidence="3" id="KW-0963">Cytoplasm</keyword>
<protein>
    <recommendedName>
        <fullName evidence="13">Dynein heavy chain ATP-binding dynein motor region domain-containing protein</fullName>
    </recommendedName>
</protein>
<comment type="similarity">
    <text evidence="2">Belongs to the dynein heavy chain family.</text>
</comment>
<keyword evidence="7" id="KW-0243">Dynein</keyword>
<reference evidence="14" key="1">
    <citation type="submission" date="2021-06" db="EMBL/GenBank/DDBJ databases">
        <authorList>
            <person name="Hodson N. C."/>
            <person name="Mongue J. A."/>
            <person name="Jaron S. K."/>
        </authorList>
    </citation>
    <scope>NUCLEOTIDE SEQUENCE</scope>
</reference>
<evidence type="ECO:0000256" key="9">
    <source>
        <dbReference type="ARBA" id="ARBA00023069"/>
    </source>
</evidence>
<comment type="subcellular location">
    <subcellularLocation>
        <location evidence="1">Cytoplasm</location>
        <location evidence="1">Cytoskeleton</location>
        <location evidence="1">Cilium axoneme</location>
    </subcellularLocation>
</comment>
<evidence type="ECO:0000256" key="6">
    <source>
        <dbReference type="ARBA" id="ARBA00022840"/>
    </source>
</evidence>
<keyword evidence="12" id="KW-0966">Cell projection</keyword>
<dbReference type="GO" id="GO:0005874">
    <property type="term" value="C:microtubule"/>
    <property type="evidence" value="ECO:0007669"/>
    <property type="project" value="UniProtKB-KW"/>
</dbReference>
<evidence type="ECO:0000256" key="5">
    <source>
        <dbReference type="ARBA" id="ARBA00022741"/>
    </source>
</evidence>
<evidence type="ECO:0000256" key="1">
    <source>
        <dbReference type="ARBA" id="ARBA00004430"/>
    </source>
</evidence>
<dbReference type="InterPro" id="IPR035706">
    <property type="entry name" value="AAA_9"/>
</dbReference>
<dbReference type="OrthoDB" id="447173at2759"/>
<keyword evidence="9" id="KW-0969">Cilium</keyword>
<evidence type="ECO:0000256" key="3">
    <source>
        <dbReference type="ARBA" id="ARBA00022490"/>
    </source>
</evidence>
<evidence type="ECO:0000313" key="15">
    <source>
        <dbReference type="Proteomes" id="UP000708208"/>
    </source>
</evidence>
<sequence>MISRLRNPHYMPEISVKVTLLNFMITPMGLQDQLLGIVAAKEEPALEEQKNRLVVDGVNNKNLLKEIEDKILKVLSSSKGNILEDETAIQILSSSKELSGEIIKKQTVAVVTEKKIDETRNLYRPVATHASTLFFCISELANIDPMYQYSLNWFISLYTISIKNSRKSRDLDLRILYLNEYFTSSVYRNVCRSVFEKDKLVFSFVLCVACMKSRGEFPLDIWSFILTGGVALENSIPNPAPDWLTEKSWAEITRVSNLKC</sequence>
<evidence type="ECO:0000256" key="8">
    <source>
        <dbReference type="ARBA" id="ARBA00023054"/>
    </source>
</evidence>
<keyword evidence="11" id="KW-0206">Cytoskeleton</keyword>
<keyword evidence="4" id="KW-0493">Microtubule</keyword>
<evidence type="ECO:0000256" key="12">
    <source>
        <dbReference type="ARBA" id="ARBA00023273"/>
    </source>
</evidence>
<dbReference type="GO" id="GO:0007018">
    <property type="term" value="P:microtubule-based movement"/>
    <property type="evidence" value="ECO:0007669"/>
    <property type="project" value="InterPro"/>
</dbReference>
<evidence type="ECO:0000259" key="13">
    <source>
        <dbReference type="Pfam" id="PF12781"/>
    </source>
</evidence>
<feature type="domain" description="Dynein heavy chain ATP-binding dynein motor region" evidence="13">
    <location>
        <begin position="1"/>
        <end position="102"/>
    </location>
</feature>
<dbReference type="GO" id="GO:0051959">
    <property type="term" value="F:dynein light intermediate chain binding"/>
    <property type="evidence" value="ECO:0007669"/>
    <property type="project" value="InterPro"/>
</dbReference>
<dbReference type="PANTHER" id="PTHR22878">
    <property type="entry name" value="DYNEIN HEAVY CHAIN 6, AXONEMAL-LIKE-RELATED"/>
    <property type="match status" value="1"/>
</dbReference>
<dbReference type="PANTHER" id="PTHR22878:SF71">
    <property type="entry name" value="DYNEIN, AXONEMAL, HEAVY CHAIN 3"/>
    <property type="match status" value="1"/>
</dbReference>
<evidence type="ECO:0000256" key="10">
    <source>
        <dbReference type="ARBA" id="ARBA00023175"/>
    </source>
</evidence>
<evidence type="ECO:0000256" key="2">
    <source>
        <dbReference type="ARBA" id="ARBA00008887"/>
    </source>
</evidence>
<evidence type="ECO:0000313" key="14">
    <source>
        <dbReference type="EMBL" id="CAG7819478.1"/>
    </source>
</evidence>
<proteinExistence type="inferred from homology"/>
<gene>
    <name evidence="14" type="ORF">AFUS01_LOCUS29922</name>
</gene>
<dbReference type="GO" id="GO:0030286">
    <property type="term" value="C:dynein complex"/>
    <property type="evidence" value="ECO:0007669"/>
    <property type="project" value="UniProtKB-KW"/>
</dbReference>
<dbReference type="Pfam" id="PF12781">
    <property type="entry name" value="AAA_9"/>
    <property type="match status" value="1"/>
</dbReference>
<dbReference type="GO" id="GO:0005524">
    <property type="term" value="F:ATP binding"/>
    <property type="evidence" value="ECO:0007669"/>
    <property type="project" value="UniProtKB-KW"/>
</dbReference>
<organism evidence="14 15">
    <name type="scientific">Allacma fusca</name>
    <dbReference type="NCBI Taxonomy" id="39272"/>
    <lineage>
        <taxon>Eukaryota</taxon>
        <taxon>Metazoa</taxon>
        <taxon>Ecdysozoa</taxon>
        <taxon>Arthropoda</taxon>
        <taxon>Hexapoda</taxon>
        <taxon>Collembola</taxon>
        <taxon>Symphypleona</taxon>
        <taxon>Sminthuridae</taxon>
        <taxon>Allacma</taxon>
    </lineage>
</organism>
<comment type="caution">
    <text evidence="14">The sequence shown here is derived from an EMBL/GenBank/DDBJ whole genome shotgun (WGS) entry which is preliminary data.</text>
</comment>